<dbReference type="AlphaFoldDB" id="A0A8R1TWG8"/>
<reference evidence="2" key="1">
    <citation type="submission" date="2013-10" db="EMBL/GenBank/DDBJ databases">
        <title>Genome sequencing of Onchocerca volvulus.</title>
        <authorList>
            <person name="Cotton J."/>
            <person name="Tsai J."/>
            <person name="Stanley E."/>
            <person name="Tracey A."/>
            <person name="Holroyd N."/>
            <person name="Lustigman S."/>
            <person name="Berriman M."/>
        </authorList>
    </citation>
    <scope>NUCLEOTIDE SEQUENCE</scope>
</reference>
<keyword evidence="2" id="KW-1185">Reference proteome</keyword>
<dbReference type="EnsemblMetazoa" id="OVOC6023.1">
    <property type="protein sequence ID" value="OVOC6023.1"/>
    <property type="gene ID" value="WBGene00242832"/>
</dbReference>
<protein>
    <submittedName>
        <fullName evidence="1">Uncharacterized protein</fullName>
    </submittedName>
</protein>
<reference evidence="1" key="2">
    <citation type="submission" date="2022-06" db="UniProtKB">
        <authorList>
            <consortium name="EnsemblMetazoa"/>
        </authorList>
    </citation>
    <scope>IDENTIFICATION</scope>
</reference>
<sequence>MIKKITETSKQLNEIGNKMEENMRKKGKKKLKEWNKASKNWDQIIIFDRNASDNYDRDRNEARICKKIRKNESIQMNKLVIRGNGEIRKTTKYTVSLQKKTNKTKKVRNVAKDLEEEKMFGSKIDKNKGNKIQEKLKVNEK</sequence>
<evidence type="ECO:0000313" key="2">
    <source>
        <dbReference type="Proteomes" id="UP000024404"/>
    </source>
</evidence>
<dbReference type="Proteomes" id="UP000024404">
    <property type="component" value="Unassembled WGS sequence"/>
</dbReference>
<proteinExistence type="predicted"/>
<name>A0A8R1TWG8_ONCVO</name>
<evidence type="ECO:0000313" key="1">
    <source>
        <dbReference type="EnsemblMetazoa" id="OVOC6023.1"/>
    </source>
</evidence>
<dbReference type="EMBL" id="CMVM020000164">
    <property type="status" value="NOT_ANNOTATED_CDS"/>
    <property type="molecule type" value="Genomic_DNA"/>
</dbReference>
<accession>A0A8R1TWG8</accession>
<organism evidence="1 2">
    <name type="scientific">Onchocerca volvulus</name>
    <dbReference type="NCBI Taxonomy" id="6282"/>
    <lineage>
        <taxon>Eukaryota</taxon>
        <taxon>Metazoa</taxon>
        <taxon>Ecdysozoa</taxon>
        <taxon>Nematoda</taxon>
        <taxon>Chromadorea</taxon>
        <taxon>Rhabditida</taxon>
        <taxon>Spirurina</taxon>
        <taxon>Spiruromorpha</taxon>
        <taxon>Filarioidea</taxon>
        <taxon>Onchocercidae</taxon>
        <taxon>Onchocerca</taxon>
    </lineage>
</organism>